<dbReference type="PANTHER" id="PTHR12480:SF21">
    <property type="entry name" value="JMJC DOMAIN-CONTAINING PROTEIN 8"/>
    <property type="match status" value="1"/>
</dbReference>
<dbReference type="SUPFAM" id="SSF51197">
    <property type="entry name" value="Clavaminate synthase-like"/>
    <property type="match status" value="1"/>
</dbReference>
<evidence type="ECO:0000256" key="5">
    <source>
        <dbReference type="ARBA" id="ARBA00023242"/>
    </source>
</evidence>
<dbReference type="InterPro" id="IPR036047">
    <property type="entry name" value="F-box-like_dom_sf"/>
</dbReference>
<feature type="non-terminal residue" evidence="7">
    <location>
        <position position="1"/>
    </location>
</feature>
<dbReference type="STRING" id="78915.A0A4V1IX68"/>
<evidence type="ECO:0000313" key="8">
    <source>
        <dbReference type="Proteomes" id="UP000271241"/>
    </source>
</evidence>
<dbReference type="FunFam" id="2.60.120.650:FF:000045">
    <property type="entry name" value="F-box protein At1g78280"/>
    <property type="match status" value="1"/>
</dbReference>
<dbReference type="Gene3D" id="2.60.120.650">
    <property type="entry name" value="Cupin"/>
    <property type="match status" value="1"/>
</dbReference>
<dbReference type="SUPFAM" id="SSF81383">
    <property type="entry name" value="F-box domain"/>
    <property type="match status" value="1"/>
</dbReference>
<dbReference type="Gene3D" id="1.20.1280.50">
    <property type="match status" value="1"/>
</dbReference>
<dbReference type="Proteomes" id="UP000271241">
    <property type="component" value="Unassembled WGS sequence"/>
</dbReference>
<dbReference type="InterPro" id="IPR050910">
    <property type="entry name" value="JMJD6_ArgDemeth/LysHydrox"/>
</dbReference>
<evidence type="ECO:0000256" key="3">
    <source>
        <dbReference type="ARBA" id="ARBA00023002"/>
    </source>
</evidence>
<protein>
    <recommendedName>
        <fullName evidence="6">JmjC domain-containing protein</fullName>
    </recommendedName>
</protein>
<keyword evidence="3" id="KW-0560">Oxidoreductase</keyword>
<sequence>LGALAGLPDDLLLQQLFRRLPAAAVTRLERVSKAFYALARHDEDWKDRVLTEFGGEFQYTHSWRATYAQCVLARQGAATDETKYAEPVQARWMYSDALFQPWHYAAVDLAAFVGADAPETVDRRHGLTVEAFLREYERPNRPVVLADGARHWPAMQAWTRDALLDHYGDVRFRAERVDIRLKDYWRYAERQCDESPLYLFDRGFTERCPKMRDEFEVPPYFREDLFSLLGAEARPDYRWLIVGPARSGSTFHKDPNATSAWNAIVSGAKKWILFPPETLPPGVFANEDESEVTAPVSVMEWFHHYYGAARRMAQPPLECVCRAGEVMFVPRGWWHCVINLEYTVAVTQNYVSRSNLREVLQFVREHPEQISGLRGVVDEECGV</sequence>
<dbReference type="InterPro" id="IPR041667">
    <property type="entry name" value="Cupin_8"/>
</dbReference>
<proteinExistence type="predicted"/>
<dbReference type="GO" id="GO:0046872">
    <property type="term" value="F:metal ion binding"/>
    <property type="evidence" value="ECO:0007669"/>
    <property type="project" value="UniProtKB-KW"/>
</dbReference>
<dbReference type="SMART" id="SM00558">
    <property type="entry name" value="JmjC"/>
    <property type="match status" value="1"/>
</dbReference>
<dbReference type="EMBL" id="KZ992475">
    <property type="protein sequence ID" value="RKP10009.1"/>
    <property type="molecule type" value="Genomic_DNA"/>
</dbReference>
<dbReference type="GO" id="GO:0016491">
    <property type="term" value="F:oxidoreductase activity"/>
    <property type="evidence" value="ECO:0007669"/>
    <property type="project" value="UniProtKB-KW"/>
</dbReference>
<organism evidence="7 8">
    <name type="scientific">Thamnocephalis sphaerospora</name>
    <dbReference type="NCBI Taxonomy" id="78915"/>
    <lineage>
        <taxon>Eukaryota</taxon>
        <taxon>Fungi</taxon>
        <taxon>Fungi incertae sedis</taxon>
        <taxon>Zoopagomycota</taxon>
        <taxon>Zoopagomycotina</taxon>
        <taxon>Zoopagomycetes</taxon>
        <taxon>Zoopagales</taxon>
        <taxon>Sigmoideomycetaceae</taxon>
        <taxon>Thamnocephalis</taxon>
    </lineage>
</organism>
<keyword evidence="8" id="KW-1185">Reference proteome</keyword>
<evidence type="ECO:0000259" key="6">
    <source>
        <dbReference type="PROSITE" id="PS51184"/>
    </source>
</evidence>
<evidence type="ECO:0000256" key="1">
    <source>
        <dbReference type="ARBA" id="ARBA00004123"/>
    </source>
</evidence>
<dbReference type="Pfam" id="PF13621">
    <property type="entry name" value="Cupin_8"/>
    <property type="match status" value="2"/>
</dbReference>
<gene>
    <name evidence="7" type="ORF">THASP1DRAFT_7923</name>
</gene>
<dbReference type="GO" id="GO:0000987">
    <property type="term" value="F:cis-regulatory region sequence-specific DNA binding"/>
    <property type="evidence" value="ECO:0007669"/>
    <property type="project" value="TreeGrafter"/>
</dbReference>
<keyword evidence="4" id="KW-0408">Iron</keyword>
<reference evidence="8" key="1">
    <citation type="journal article" date="2018" name="Nat. Microbiol.">
        <title>Leveraging single-cell genomics to expand the fungal tree of life.</title>
        <authorList>
            <person name="Ahrendt S.R."/>
            <person name="Quandt C.A."/>
            <person name="Ciobanu D."/>
            <person name="Clum A."/>
            <person name="Salamov A."/>
            <person name="Andreopoulos B."/>
            <person name="Cheng J.F."/>
            <person name="Woyke T."/>
            <person name="Pelin A."/>
            <person name="Henrissat B."/>
            <person name="Reynolds N.K."/>
            <person name="Benny G.L."/>
            <person name="Smith M.E."/>
            <person name="James T.Y."/>
            <person name="Grigoriev I.V."/>
        </authorList>
    </citation>
    <scope>NUCLEOTIDE SEQUENCE [LARGE SCALE GENOMIC DNA]</scope>
    <source>
        <strain evidence="8">RSA 1356</strain>
    </source>
</reference>
<keyword evidence="2" id="KW-0479">Metal-binding</keyword>
<comment type="subcellular location">
    <subcellularLocation>
        <location evidence="1">Nucleus</location>
    </subcellularLocation>
</comment>
<accession>A0A4V1IX68</accession>
<dbReference type="GO" id="GO:0005634">
    <property type="term" value="C:nucleus"/>
    <property type="evidence" value="ECO:0007669"/>
    <property type="project" value="UniProtKB-SubCell"/>
</dbReference>
<dbReference type="OrthoDB" id="424465at2759"/>
<dbReference type="PROSITE" id="PS51184">
    <property type="entry name" value="JMJC"/>
    <property type="match status" value="1"/>
</dbReference>
<dbReference type="InterPro" id="IPR003347">
    <property type="entry name" value="JmjC_dom"/>
</dbReference>
<evidence type="ECO:0000256" key="2">
    <source>
        <dbReference type="ARBA" id="ARBA00022723"/>
    </source>
</evidence>
<dbReference type="PANTHER" id="PTHR12480">
    <property type="entry name" value="ARGININE DEMETHYLASE AND LYSYL-HYDROXYLASE JMJD"/>
    <property type="match status" value="1"/>
</dbReference>
<keyword evidence="5" id="KW-0539">Nucleus</keyword>
<dbReference type="AlphaFoldDB" id="A0A4V1IX68"/>
<feature type="domain" description="JmjC" evidence="6">
    <location>
        <begin position="206"/>
        <end position="367"/>
    </location>
</feature>
<name>A0A4V1IX68_9FUNG</name>
<evidence type="ECO:0000313" key="7">
    <source>
        <dbReference type="EMBL" id="RKP10009.1"/>
    </source>
</evidence>
<feature type="non-terminal residue" evidence="7">
    <location>
        <position position="383"/>
    </location>
</feature>
<evidence type="ECO:0000256" key="4">
    <source>
        <dbReference type="ARBA" id="ARBA00023004"/>
    </source>
</evidence>